<accession>A0A290Q2U3</accession>
<dbReference type="EMBL" id="CP023344">
    <property type="protein sequence ID" value="ATC62733.1"/>
    <property type="molecule type" value="Genomic_DNA"/>
</dbReference>
<sequence length="193" mass="21290">MVAATIFTIFAVSATGLFIQNQRASVGLRYRTQVTNTALNILEQLRLKNYNELKALRAAALLAPTGTHTTTVLVGDPLYVPPTVNPYASLNLPAGLRPEELILNVLDGTVISINRTNIKLPMESGLNTTKLDTRYWLSMKYNESLSTPIVQAIEIALIYQWKMPQRTNWQEGTIRLVVINPQAVKNVASAAAL</sequence>
<dbReference type="Proteomes" id="UP000217265">
    <property type="component" value="Chromosome"/>
</dbReference>
<keyword evidence="2" id="KW-1185">Reference proteome</keyword>
<dbReference type="AlphaFoldDB" id="A0A290Q2U3"/>
<proteinExistence type="predicted"/>
<protein>
    <submittedName>
        <fullName evidence="1">Uncharacterized protein</fullName>
    </submittedName>
</protein>
<reference evidence="1 2" key="1">
    <citation type="submission" date="2017-09" db="EMBL/GenBank/DDBJ databases">
        <title>Complete genome sequence of Verrucomicrobial strain HZ-65, isolated from freshwater.</title>
        <authorList>
            <person name="Choi A."/>
        </authorList>
    </citation>
    <scope>NUCLEOTIDE SEQUENCE [LARGE SCALE GENOMIC DNA]</scope>
    <source>
        <strain evidence="1 2">HZ-65</strain>
    </source>
</reference>
<dbReference type="KEGG" id="vbh:CMV30_01430"/>
<gene>
    <name evidence="1" type="ORF">CMV30_01430</name>
</gene>
<name>A0A290Q2U3_9BACT</name>
<organism evidence="1 2">
    <name type="scientific">Nibricoccus aquaticus</name>
    <dbReference type="NCBI Taxonomy" id="2576891"/>
    <lineage>
        <taxon>Bacteria</taxon>
        <taxon>Pseudomonadati</taxon>
        <taxon>Verrucomicrobiota</taxon>
        <taxon>Opitutia</taxon>
        <taxon>Opitutales</taxon>
        <taxon>Opitutaceae</taxon>
        <taxon>Nibricoccus</taxon>
    </lineage>
</organism>
<evidence type="ECO:0000313" key="1">
    <source>
        <dbReference type="EMBL" id="ATC62733.1"/>
    </source>
</evidence>
<evidence type="ECO:0000313" key="2">
    <source>
        <dbReference type="Proteomes" id="UP000217265"/>
    </source>
</evidence>